<dbReference type="GeneID" id="70124100"/>
<evidence type="ECO:0000256" key="2">
    <source>
        <dbReference type="ARBA" id="ARBA00022676"/>
    </source>
</evidence>
<evidence type="ECO:0000313" key="6">
    <source>
        <dbReference type="Proteomes" id="UP000758603"/>
    </source>
</evidence>
<keyword evidence="2" id="KW-0328">Glycosyltransferase</keyword>
<keyword evidence="3 5" id="KW-0808">Transferase</keyword>
<evidence type="ECO:0000256" key="1">
    <source>
        <dbReference type="ARBA" id="ARBA00005664"/>
    </source>
</evidence>
<dbReference type="GO" id="GO:0006487">
    <property type="term" value="P:protein N-linked glycosylation"/>
    <property type="evidence" value="ECO:0007669"/>
    <property type="project" value="TreeGrafter"/>
</dbReference>
<dbReference type="FunFam" id="3.90.550.10:FF:000149">
    <property type="entry name" value="Alpha-1,6-mannosyltransferase subunit"/>
    <property type="match status" value="1"/>
</dbReference>
<dbReference type="EMBL" id="JAGPXC010000002">
    <property type="protein sequence ID" value="KAH6656774.1"/>
    <property type="molecule type" value="Genomic_DNA"/>
</dbReference>
<name>A0A9P8UR07_9PEZI</name>
<dbReference type="PANTHER" id="PTHR31306:SF10">
    <property type="entry name" value="ALPHA-1,6-MANNOSYLTRANSFERASE MNN11-RELATED"/>
    <property type="match status" value="1"/>
</dbReference>
<comment type="similarity">
    <text evidence="1">Belongs to the glycosyltransferase 34 family.</text>
</comment>
<dbReference type="Pfam" id="PF05637">
    <property type="entry name" value="Glyco_transf_34"/>
    <property type="match status" value="1"/>
</dbReference>
<dbReference type="InterPro" id="IPR008630">
    <property type="entry name" value="Glyco_trans_34"/>
</dbReference>
<dbReference type="AlphaFoldDB" id="A0A9P8UR07"/>
<sequence>MHFAYPPRKSSNPPPFRPARSSRIPTLRRIKPKTIAIGGALILFLIWLLSGHSSTSTSGGTPRRTPSGEPPVVIVTVFDERLWGGHPDYLESIKDNREQYAEKHGYKTMLVSAGGYEINGAPMSWTKVTAMRHALSVHPDAKYFWYLDQHSFIMNPELDVDQHIMGTSNLEKNMIKDLPVVPPDSIIKTFSHLRGDDVDFALTQDKDGLSTGSFVIRNGDWAEFFLDTWFDPLYRSYNFQKADTHALEHIVQWHPTILSRLAIIPQRLLNSYNKPKHGQTFQDGDFVMRLAGCTKGAGENNCAEEANKFMSQWKKAFANA</sequence>
<dbReference type="InterPro" id="IPR029044">
    <property type="entry name" value="Nucleotide-diphossugar_trans"/>
</dbReference>
<gene>
    <name evidence="5" type="ORF">BKA67DRAFT_168483</name>
</gene>
<reference evidence="5" key="1">
    <citation type="journal article" date="2021" name="Nat. Commun.">
        <title>Genetic determinants of endophytism in the Arabidopsis root mycobiome.</title>
        <authorList>
            <person name="Mesny F."/>
            <person name="Miyauchi S."/>
            <person name="Thiergart T."/>
            <person name="Pickel B."/>
            <person name="Atanasova L."/>
            <person name="Karlsson M."/>
            <person name="Huettel B."/>
            <person name="Barry K.W."/>
            <person name="Haridas S."/>
            <person name="Chen C."/>
            <person name="Bauer D."/>
            <person name="Andreopoulos W."/>
            <person name="Pangilinan J."/>
            <person name="LaButti K."/>
            <person name="Riley R."/>
            <person name="Lipzen A."/>
            <person name="Clum A."/>
            <person name="Drula E."/>
            <person name="Henrissat B."/>
            <person name="Kohler A."/>
            <person name="Grigoriev I.V."/>
            <person name="Martin F.M."/>
            <person name="Hacquard S."/>
        </authorList>
    </citation>
    <scope>NUCLEOTIDE SEQUENCE</scope>
    <source>
        <strain evidence="5">MPI-SDFR-AT-0073</strain>
    </source>
</reference>
<dbReference type="RefSeq" id="XP_045961008.1">
    <property type="nucleotide sequence ID" value="XM_046095207.1"/>
</dbReference>
<dbReference type="Gene3D" id="3.90.550.10">
    <property type="entry name" value="Spore Coat Polysaccharide Biosynthesis Protein SpsA, Chain A"/>
    <property type="match status" value="1"/>
</dbReference>
<accession>A0A9P8UR07</accession>
<dbReference type="Proteomes" id="UP000758603">
    <property type="component" value="Unassembled WGS sequence"/>
</dbReference>
<protein>
    <submittedName>
        <fullName evidence="5">Galactosyl transferase GMA12/MNN10 family protein</fullName>
    </submittedName>
</protein>
<proteinExistence type="inferred from homology"/>
<evidence type="ECO:0000313" key="5">
    <source>
        <dbReference type="EMBL" id="KAH6656774.1"/>
    </source>
</evidence>
<dbReference type="OrthoDB" id="205108at2759"/>
<evidence type="ECO:0000256" key="4">
    <source>
        <dbReference type="SAM" id="MobiDB-lite"/>
    </source>
</evidence>
<organism evidence="5 6">
    <name type="scientific">Truncatella angustata</name>
    <dbReference type="NCBI Taxonomy" id="152316"/>
    <lineage>
        <taxon>Eukaryota</taxon>
        <taxon>Fungi</taxon>
        <taxon>Dikarya</taxon>
        <taxon>Ascomycota</taxon>
        <taxon>Pezizomycotina</taxon>
        <taxon>Sordariomycetes</taxon>
        <taxon>Xylariomycetidae</taxon>
        <taxon>Amphisphaeriales</taxon>
        <taxon>Sporocadaceae</taxon>
        <taxon>Truncatella</taxon>
    </lineage>
</organism>
<keyword evidence="6" id="KW-1185">Reference proteome</keyword>
<feature type="region of interest" description="Disordered" evidence="4">
    <location>
        <begin position="1"/>
        <end position="23"/>
    </location>
</feature>
<dbReference type="GO" id="GO:0000136">
    <property type="term" value="C:mannan polymerase complex"/>
    <property type="evidence" value="ECO:0007669"/>
    <property type="project" value="TreeGrafter"/>
</dbReference>
<evidence type="ECO:0000256" key="3">
    <source>
        <dbReference type="ARBA" id="ARBA00022679"/>
    </source>
</evidence>
<dbReference type="GO" id="GO:0000009">
    <property type="term" value="F:alpha-1,6-mannosyltransferase activity"/>
    <property type="evidence" value="ECO:0007669"/>
    <property type="project" value="TreeGrafter"/>
</dbReference>
<dbReference type="PANTHER" id="PTHR31306">
    <property type="entry name" value="ALPHA-1,6-MANNOSYLTRANSFERASE MNN11-RELATED"/>
    <property type="match status" value="1"/>
</dbReference>
<comment type="caution">
    <text evidence="5">The sequence shown here is derived from an EMBL/GenBank/DDBJ whole genome shotgun (WGS) entry which is preliminary data.</text>
</comment>